<evidence type="ECO:0000313" key="1">
    <source>
        <dbReference type="EMBL" id="KAI2390869.1"/>
    </source>
</evidence>
<accession>A0ACB8V1V4</accession>
<name>A0ACB8V1V4_9EURO</name>
<reference evidence="1" key="1">
    <citation type="journal article" date="2022" name="bioRxiv">
        <title>Population genetic analysis of Ophidiomyces ophidiicola, the causative agent of snake fungal disease, indicates recent introductions to the USA.</title>
        <authorList>
            <person name="Ladner J.T."/>
            <person name="Palmer J.M."/>
            <person name="Ettinger C.L."/>
            <person name="Stajich J.E."/>
            <person name="Farrell T.M."/>
            <person name="Glorioso B.M."/>
            <person name="Lawson B."/>
            <person name="Price S.J."/>
            <person name="Stengle A.G."/>
            <person name="Grear D.A."/>
            <person name="Lorch J.M."/>
        </authorList>
    </citation>
    <scope>NUCLEOTIDE SEQUENCE</scope>
    <source>
        <strain evidence="1">NWHC 24266-5</strain>
    </source>
</reference>
<gene>
    <name evidence="1" type="ORF">LOY88_001456</name>
</gene>
<sequence length="322" mass="36511">MWASLTFLLVCHFLLSHIAAQPQLPNVSPPHLTMKEHPPLPIRVLTHNIRYASSGVFQGERPWQLRRVPIINLFHVETLYNPESFICLQEVLHGQLDDIDAGLRMRGGTWAFIGVGRDDGKRAGEYSPIFYRPTVWELEKWETVWLSETPKVPSKGWDAASIRIVTIGVFRHRQSRKGVLAMCTHLDDQGSTSRRESAKLILKKVDEYLTGECKDRISGVFLAGDFNSEVNQEAYQTLVGTTSPFVDTREQVEHYFHYGNEITYTGFGDEEKPSRIDYILVGPRNKGGTPWTMEAYGVLPNKFDDGLISSDHRLVVADGILK</sequence>
<organism evidence="1">
    <name type="scientific">Ophidiomyces ophidiicola</name>
    <dbReference type="NCBI Taxonomy" id="1387563"/>
    <lineage>
        <taxon>Eukaryota</taxon>
        <taxon>Fungi</taxon>
        <taxon>Dikarya</taxon>
        <taxon>Ascomycota</taxon>
        <taxon>Pezizomycotina</taxon>
        <taxon>Eurotiomycetes</taxon>
        <taxon>Eurotiomycetidae</taxon>
        <taxon>Onygenales</taxon>
        <taxon>Onygenaceae</taxon>
        <taxon>Ophidiomyces</taxon>
    </lineage>
</organism>
<proteinExistence type="predicted"/>
<comment type="caution">
    <text evidence="1">The sequence shown here is derived from an EMBL/GenBank/DDBJ whole genome shotgun (WGS) entry which is preliminary data.</text>
</comment>
<dbReference type="EMBL" id="JALBCA010000015">
    <property type="protein sequence ID" value="KAI2390869.1"/>
    <property type="molecule type" value="Genomic_DNA"/>
</dbReference>
<protein>
    <submittedName>
        <fullName evidence="1">Uncharacterized protein</fullName>
    </submittedName>
</protein>